<dbReference type="AlphaFoldDB" id="A0AAD8PLE2"/>
<protein>
    <submittedName>
        <fullName evidence="2">Uncharacterized protein</fullName>
    </submittedName>
</protein>
<dbReference type="Proteomes" id="UP001230504">
    <property type="component" value="Unassembled WGS sequence"/>
</dbReference>
<sequence>MSARIPILSKYPGINSRNALGSAQDDANDTPRRHSSFKRHVPALITALGIQQPGVTVERPSSTPSRMSDTRSPHADGIRKLRRKTVQPSKTTTARLWRFSSQWWYRSISNTSTRTHTPQEAIGSKVRVPTDVRVVVHTPPSATVHGLCRLRPSLTHALKKIEDGNNVFDEAARPGWPVVHWGVDVDELRGRDHCLV</sequence>
<comment type="caution">
    <text evidence="2">The sequence shown here is derived from an EMBL/GenBank/DDBJ whole genome shotgun (WGS) entry which is preliminary data.</text>
</comment>
<feature type="region of interest" description="Disordered" evidence="1">
    <location>
        <begin position="53"/>
        <end position="76"/>
    </location>
</feature>
<proteinExistence type="predicted"/>
<reference evidence="2" key="1">
    <citation type="submission" date="2021-06" db="EMBL/GenBank/DDBJ databases">
        <title>Comparative genomics, transcriptomics and evolutionary studies reveal genomic signatures of adaptation to plant cell wall in hemibiotrophic fungi.</title>
        <authorList>
            <consortium name="DOE Joint Genome Institute"/>
            <person name="Baroncelli R."/>
            <person name="Diaz J.F."/>
            <person name="Benocci T."/>
            <person name="Peng M."/>
            <person name="Battaglia E."/>
            <person name="Haridas S."/>
            <person name="Andreopoulos W."/>
            <person name="Labutti K."/>
            <person name="Pangilinan J."/>
            <person name="Floch G.L."/>
            <person name="Makela M.R."/>
            <person name="Henrissat B."/>
            <person name="Grigoriev I.V."/>
            <person name="Crouch J.A."/>
            <person name="De Vries R.P."/>
            <person name="Sukno S.A."/>
            <person name="Thon M.R."/>
        </authorList>
    </citation>
    <scope>NUCLEOTIDE SEQUENCE</scope>
    <source>
        <strain evidence="2">CBS 125086</strain>
    </source>
</reference>
<evidence type="ECO:0000313" key="2">
    <source>
        <dbReference type="EMBL" id="KAK1569412.1"/>
    </source>
</evidence>
<name>A0AAD8PLE2_9PEZI</name>
<keyword evidence="3" id="KW-1185">Reference proteome</keyword>
<accession>A0AAD8PLE2</accession>
<evidence type="ECO:0000256" key="1">
    <source>
        <dbReference type="SAM" id="MobiDB-lite"/>
    </source>
</evidence>
<gene>
    <name evidence="2" type="ORF">LY79DRAFT_584737</name>
</gene>
<dbReference type="GeneID" id="85444668"/>
<dbReference type="EMBL" id="JAHLJV010000136">
    <property type="protein sequence ID" value="KAK1569412.1"/>
    <property type="molecule type" value="Genomic_DNA"/>
</dbReference>
<feature type="region of interest" description="Disordered" evidence="1">
    <location>
        <begin position="13"/>
        <end position="35"/>
    </location>
</feature>
<organism evidence="2 3">
    <name type="scientific">Colletotrichum navitas</name>
    <dbReference type="NCBI Taxonomy" id="681940"/>
    <lineage>
        <taxon>Eukaryota</taxon>
        <taxon>Fungi</taxon>
        <taxon>Dikarya</taxon>
        <taxon>Ascomycota</taxon>
        <taxon>Pezizomycotina</taxon>
        <taxon>Sordariomycetes</taxon>
        <taxon>Hypocreomycetidae</taxon>
        <taxon>Glomerellales</taxon>
        <taxon>Glomerellaceae</taxon>
        <taxon>Colletotrichum</taxon>
        <taxon>Colletotrichum graminicola species complex</taxon>
    </lineage>
</organism>
<dbReference type="RefSeq" id="XP_060407657.1">
    <property type="nucleotide sequence ID" value="XM_060560428.1"/>
</dbReference>
<evidence type="ECO:0000313" key="3">
    <source>
        <dbReference type="Proteomes" id="UP001230504"/>
    </source>
</evidence>